<protein>
    <submittedName>
        <fullName evidence="1">Uncharacterized protein</fullName>
    </submittedName>
</protein>
<accession>A0A2W0CC24</accession>
<gene>
    <name evidence="1" type="ORF">PIL02S_03385</name>
</gene>
<evidence type="ECO:0000313" key="1">
    <source>
        <dbReference type="EMBL" id="PYY28239.1"/>
    </source>
</evidence>
<proteinExistence type="predicted"/>
<sequence length="60" mass="7076">MRVNTDSICLKCEHFWHECGDNMQQDVYECHETCNSPDEGIQQNFEDNYEIIECKGFIKG</sequence>
<dbReference type="Proteomes" id="UP000247459">
    <property type="component" value="Unassembled WGS sequence"/>
</dbReference>
<dbReference type="AlphaFoldDB" id="A0A2W0CC24"/>
<dbReference type="EMBL" id="PRLG01000020">
    <property type="protein sequence ID" value="PYY28239.1"/>
    <property type="molecule type" value="Genomic_DNA"/>
</dbReference>
<evidence type="ECO:0000313" key="2">
    <source>
        <dbReference type="Proteomes" id="UP000247459"/>
    </source>
</evidence>
<comment type="caution">
    <text evidence="1">The sequence shown here is derived from an EMBL/GenBank/DDBJ whole genome shotgun (WGS) entry which is preliminary data.</text>
</comment>
<reference evidence="1 2" key="1">
    <citation type="submission" date="2018-01" db="EMBL/GenBank/DDBJ databases">
        <title>Genome sequence of the PGP bacterium Paenibacillus illinoisensis E3.</title>
        <authorList>
            <person name="Rolli E."/>
            <person name="Marasco R."/>
            <person name="Bessem C."/>
            <person name="Michoud G."/>
            <person name="Gaiarsa S."/>
            <person name="Borin S."/>
            <person name="Daffonchio D."/>
        </authorList>
    </citation>
    <scope>NUCLEOTIDE SEQUENCE [LARGE SCALE GENOMIC DNA]</scope>
    <source>
        <strain evidence="1 2">E3</strain>
    </source>
</reference>
<organism evidence="1 2">
    <name type="scientific">Paenibacillus illinoisensis</name>
    <dbReference type="NCBI Taxonomy" id="59845"/>
    <lineage>
        <taxon>Bacteria</taxon>
        <taxon>Bacillati</taxon>
        <taxon>Bacillota</taxon>
        <taxon>Bacilli</taxon>
        <taxon>Bacillales</taxon>
        <taxon>Paenibacillaceae</taxon>
        <taxon>Paenibacillus</taxon>
    </lineage>
</organism>
<name>A0A2W0CC24_9BACL</name>